<organism evidence="1 2">
    <name type="scientific">Apiospora saccharicola</name>
    <dbReference type="NCBI Taxonomy" id="335842"/>
    <lineage>
        <taxon>Eukaryota</taxon>
        <taxon>Fungi</taxon>
        <taxon>Dikarya</taxon>
        <taxon>Ascomycota</taxon>
        <taxon>Pezizomycotina</taxon>
        <taxon>Sordariomycetes</taxon>
        <taxon>Xylariomycetidae</taxon>
        <taxon>Amphisphaeriales</taxon>
        <taxon>Apiosporaceae</taxon>
        <taxon>Apiospora</taxon>
    </lineage>
</organism>
<evidence type="ECO:0000313" key="2">
    <source>
        <dbReference type="Proteomes" id="UP001446871"/>
    </source>
</evidence>
<dbReference type="Proteomes" id="UP001446871">
    <property type="component" value="Unassembled WGS sequence"/>
</dbReference>
<reference evidence="1 2" key="1">
    <citation type="submission" date="2023-01" db="EMBL/GenBank/DDBJ databases">
        <title>Analysis of 21 Apiospora genomes using comparative genomics revels a genus with tremendous synthesis potential of carbohydrate active enzymes and secondary metabolites.</title>
        <authorList>
            <person name="Sorensen T."/>
        </authorList>
    </citation>
    <scope>NUCLEOTIDE SEQUENCE [LARGE SCALE GENOMIC DNA]</scope>
    <source>
        <strain evidence="1 2">CBS 83171</strain>
    </source>
</reference>
<proteinExistence type="predicted"/>
<gene>
    <name evidence="1" type="ORF">PG996_014937</name>
</gene>
<protein>
    <submittedName>
        <fullName evidence="1">Uncharacterized protein</fullName>
    </submittedName>
</protein>
<name>A0ABR1TJQ8_9PEZI</name>
<sequence>MTYVLQISVIAGKFEAEGPSTSQGIDAKIAASLVAENDATGVENVCKICIGVEDVCGRQCLLRDKILRAIENGVRLVDKLDTIQFGTSLASVVFWTWILYRFHVFLGSFNNSIAKSRGERMNGLGFIELILGSLGL</sequence>
<accession>A0ABR1TJQ8</accession>
<comment type="caution">
    <text evidence="1">The sequence shown here is derived from an EMBL/GenBank/DDBJ whole genome shotgun (WGS) entry which is preliminary data.</text>
</comment>
<evidence type="ECO:0000313" key="1">
    <source>
        <dbReference type="EMBL" id="KAK8046873.1"/>
    </source>
</evidence>
<keyword evidence="2" id="KW-1185">Reference proteome</keyword>
<dbReference type="EMBL" id="JAQQWM010000009">
    <property type="protein sequence ID" value="KAK8046873.1"/>
    <property type="molecule type" value="Genomic_DNA"/>
</dbReference>